<keyword evidence="2" id="KW-1185">Reference proteome</keyword>
<dbReference type="EMBL" id="PYMJ01000029">
    <property type="protein sequence ID" value="PSU45558.1"/>
    <property type="molecule type" value="Genomic_DNA"/>
</dbReference>
<accession>A0A2T3J9V1</accession>
<sequence length="79" mass="9136">MMKRPRLLGNLIRINIKDHLKQWMQKSCTAELQGSVDEQALERLSDGQLKALVTNGISKNEKYAAQQLLLKRAMKEREK</sequence>
<proteinExistence type="predicted"/>
<protein>
    <submittedName>
        <fullName evidence="1">Uncharacterized protein</fullName>
    </submittedName>
</protein>
<name>A0A2T3J9V1_9GAMM</name>
<dbReference type="AlphaFoldDB" id="A0A2T3J9V1"/>
<gene>
    <name evidence="1" type="ORF">C9J12_22050</name>
</gene>
<organism evidence="1 2">
    <name type="scientific">Photobacterium frigidiphilum</name>
    <dbReference type="NCBI Taxonomy" id="264736"/>
    <lineage>
        <taxon>Bacteria</taxon>
        <taxon>Pseudomonadati</taxon>
        <taxon>Pseudomonadota</taxon>
        <taxon>Gammaproteobacteria</taxon>
        <taxon>Vibrionales</taxon>
        <taxon>Vibrionaceae</taxon>
        <taxon>Photobacterium</taxon>
    </lineage>
</organism>
<comment type="caution">
    <text evidence="1">The sequence shown here is derived from an EMBL/GenBank/DDBJ whole genome shotgun (WGS) entry which is preliminary data.</text>
</comment>
<evidence type="ECO:0000313" key="2">
    <source>
        <dbReference type="Proteomes" id="UP000240987"/>
    </source>
</evidence>
<dbReference type="Proteomes" id="UP000240987">
    <property type="component" value="Unassembled WGS sequence"/>
</dbReference>
<evidence type="ECO:0000313" key="1">
    <source>
        <dbReference type="EMBL" id="PSU45558.1"/>
    </source>
</evidence>
<reference evidence="1 2" key="1">
    <citation type="submission" date="2018-01" db="EMBL/GenBank/DDBJ databases">
        <title>Whole genome sequencing of Histamine producing bacteria.</title>
        <authorList>
            <person name="Butler K."/>
        </authorList>
    </citation>
    <scope>NUCLEOTIDE SEQUENCE [LARGE SCALE GENOMIC DNA]</scope>
    <source>
        <strain evidence="1 2">JCM 12947</strain>
    </source>
</reference>